<name>A0A932CR41_UNCTE</name>
<proteinExistence type="predicted"/>
<dbReference type="InterPro" id="IPR022292">
    <property type="entry name" value="CHP03843"/>
</dbReference>
<dbReference type="NCBIfam" id="TIGR03843">
    <property type="entry name" value="SCO1664 family protein"/>
    <property type="match status" value="1"/>
</dbReference>
<dbReference type="AlphaFoldDB" id="A0A932CR41"/>
<accession>A0A932CR41</accession>
<protein>
    <submittedName>
        <fullName evidence="2">SCO1664 family protein</fullName>
    </submittedName>
</protein>
<gene>
    <name evidence="2" type="ORF">HYY20_13570</name>
</gene>
<feature type="domain" description="PI3K/PI4K catalytic" evidence="1">
    <location>
        <begin position="97"/>
        <end position="182"/>
    </location>
</feature>
<evidence type="ECO:0000313" key="2">
    <source>
        <dbReference type="EMBL" id="MBI2877899.1"/>
    </source>
</evidence>
<organism evidence="2 3">
    <name type="scientific">Tectimicrobiota bacterium</name>
    <dbReference type="NCBI Taxonomy" id="2528274"/>
    <lineage>
        <taxon>Bacteria</taxon>
        <taxon>Pseudomonadati</taxon>
        <taxon>Nitrospinota/Tectimicrobiota group</taxon>
        <taxon>Candidatus Tectimicrobiota</taxon>
    </lineage>
</organism>
<dbReference type="InterPro" id="IPR000403">
    <property type="entry name" value="PI3/4_kinase_cat_dom"/>
</dbReference>
<dbReference type="Proteomes" id="UP000769766">
    <property type="component" value="Unassembled WGS sequence"/>
</dbReference>
<comment type="caution">
    <text evidence="2">The sequence shown here is derived from an EMBL/GenBank/DDBJ whole genome shotgun (WGS) entry which is preliminary data.</text>
</comment>
<dbReference type="Pfam" id="PF00454">
    <property type="entry name" value="PI3_PI4_kinase"/>
    <property type="match status" value="1"/>
</dbReference>
<evidence type="ECO:0000259" key="1">
    <source>
        <dbReference type="Pfam" id="PF00454"/>
    </source>
</evidence>
<evidence type="ECO:0000313" key="3">
    <source>
        <dbReference type="Proteomes" id="UP000769766"/>
    </source>
</evidence>
<sequence length="230" mass="26431">MREGKITHYEPLFWGSNGNFIVEISAGNGEQCLAVYKPRSGERPLWDFPGGTLYQREYASYLFCAALQWGFIPPTVVREGPRGIGSLQLYIEPDLTTDYSTLKKKHHEALKRICLFDILVNNADRKAGHIFRGADGKIWAIDHGLTFHVEHKLRTVIWDFCNSPIPPALLQDLRKAFSDPPGQEGIRQLLSPWLDAQEIRSFLARLRTILKAGRFPHFDPRERNVPWPFY</sequence>
<dbReference type="EMBL" id="JACPRF010000413">
    <property type="protein sequence ID" value="MBI2877899.1"/>
    <property type="molecule type" value="Genomic_DNA"/>
</dbReference>
<reference evidence="2" key="1">
    <citation type="submission" date="2020-07" db="EMBL/GenBank/DDBJ databases">
        <title>Huge and variable diversity of episymbiotic CPR bacteria and DPANN archaea in groundwater ecosystems.</title>
        <authorList>
            <person name="He C.Y."/>
            <person name="Keren R."/>
            <person name="Whittaker M."/>
            <person name="Farag I.F."/>
            <person name="Doudna J."/>
            <person name="Cate J.H.D."/>
            <person name="Banfield J.F."/>
        </authorList>
    </citation>
    <scope>NUCLEOTIDE SEQUENCE</scope>
    <source>
        <strain evidence="2">NC_groundwater_672_Ag_B-0.1um_62_36</strain>
    </source>
</reference>